<evidence type="ECO:0000256" key="3">
    <source>
        <dbReference type="ARBA" id="ARBA00022692"/>
    </source>
</evidence>
<reference evidence="7" key="3">
    <citation type="submission" date="2023-05" db="EMBL/GenBank/DDBJ databases">
        <authorList>
            <person name="Smith C.H."/>
        </authorList>
    </citation>
    <scope>NUCLEOTIDE SEQUENCE</scope>
    <source>
        <strain evidence="7">CHS0354</strain>
        <tissue evidence="7">Mantle</tissue>
    </source>
</reference>
<dbReference type="GO" id="GO:0005886">
    <property type="term" value="C:plasma membrane"/>
    <property type="evidence" value="ECO:0007669"/>
    <property type="project" value="TreeGrafter"/>
</dbReference>
<reference evidence="7" key="1">
    <citation type="journal article" date="2021" name="Genome Biol. Evol.">
        <title>A High-Quality Reference Genome for a Parasitic Bivalve with Doubly Uniparental Inheritance (Bivalvia: Unionida).</title>
        <authorList>
            <person name="Smith C.H."/>
        </authorList>
    </citation>
    <scope>NUCLEOTIDE SEQUENCE</scope>
    <source>
        <strain evidence="7">CHS0354</strain>
    </source>
</reference>
<reference evidence="7" key="2">
    <citation type="journal article" date="2021" name="Genome Biol. Evol.">
        <title>Developing a high-quality reference genome for a parasitic bivalve with doubly uniparental inheritance (Bivalvia: Unionida).</title>
        <authorList>
            <person name="Smith C.H."/>
        </authorList>
    </citation>
    <scope>NUCLEOTIDE SEQUENCE</scope>
    <source>
        <strain evidence="7">CHS0354</strain>
        <tissue evidence="7">Mantle</tissue>
    </source>
</reference>
<name>A0AAE0VVW0_9BIVA</name>
<feature type="transmembrane region" description="Helical" evidence="6">
    <location>
        <begin position="235"/>
        <end position="258"/>
    </location>
</feature>
<sequence length="266" mass="29307">MAEGKCATCSRYLLIVFNFLFWICGGVCIGIGLWAVLDPEIESYLRQLANINIPLDSILVAAYILIAVGSFMFFVGFCGCCGAIRESACMLGVYIACMAVVICGELSAGIYVAVEKGNLEGLLRKQLLGEVRNYTRRSNRTTISLDFLQARFECCGADSFKDYLSNPYYYNSTKNIYVPDSCCRDKGTKLTPPEPRNSTACQIEAKLQLNTTTSELRTKGCFPILTNWLDANSAILIGAVVGIAVIEILGLIFAVCLCRNRTIYYD</sequence>
<evidence type="ECO:0000256" key="2">
    <source>
        <dbReference type="ARBA" id="ARBA00006840"/>
    </source>
</evidence>
<dbReference type="Pfam" id="PF00335">
    <property type="entry name" value="Tetraspanin"/>
    <property type="match status" value="1"/>
</dbReference>
<dbReference type="AlphaFoldDB" id="A0AAE0VVW0"/>
<evidence type="ECO:0000313" key="7">
    <source>
        <dbReference type="EMBL" id="KAK3591914.1"/>
    </source>
</evidence>
<comment type="subcellular location">
    <subcellularLocation>
        <location evidence="1 6">Membrane</location>
        <topology evidence="1 6">Multi-pass membrane protein</topology>
    </subcellularLocation>
</comment>
<dbReference type="InterPro" id="IPR008952">
    <property type="entry name" value="Tetraspanin_EC2_sf"/>
</dbReference>
<keyword evidence="8" id="KW-1185">Reference proteome</keyword>
<organism evidence="7 8">
    <name type="scientific">Potamilus streckersoni</name>
    <dbReference type="NCBI Taxonomy" id="2493646"/>
    <lineage>
        <taxon>Eukaryota</taxon>
        <taxon>Metazoa</taxon>
        <taxon>Spiralia</taxon>
        <taxon>Lophotrochozoa</taxon>
        <taxon>Mollusca</taxon>
        <taxon>Bivalvia</taxon>
        <taxon>Autobranchia</taxon>
        <taxon>Heteroconchia</taxon>
        <taxon>Palaeoheterodonta</taxon>
        <taxon>Unionida</taxon>
        <taxon>Unionoidea</taxon>
        <taxon>Unionidae</taxon>
        <taxon>Ambleminae</taxon>
        <taxon>Lampsilini</taxon>
        <taxon>Potamilus</taxon>
    </lineage>
</organism>
<protein>
    <recommendedName>
        <fullName evidence="6">Tetraspanin</fullName>
    </recommendedName>
</protein>
<keyword evidence="3 6" id="KW-0812">Transmembrane</keyword>
<dbReference type="PRINTS" id="PR00259">
    <property type="entry name" value="TMFOUR"/>
</dbReference>
<evidence type="ECO:0000256" key="5">
    <source>
        <dbReference type="ARBA" id="ARBA00023136"/>
    </source>
</evidence>
<keyword evidence="5 6" id="KW-0472">Membrane</keyword>
<dbReference type="PIRSF" id="PIRSF002419">
    <property type="entry name" value="Tetraspanin"/>
    <property type="match status" value="1"/>
</dbReference>
<dbReference type="PANTHER" id="PTHR19282:SF544">
    <property type="entry name" value="TETRASPANIN"/>
    <property type="match status" value="1"/>
</dbReference>
<dbReference type="Gene3D" id="1.10.1450.10">
    <property type="entry name" value="Tetraspanin"/>
    <property type="match status" value="1"/>
</dbReference>
<comment type="similarity">
    <text evidence="2 6">Belongs to the tetraspanin (TM4SF) family.</text>
</comment>
<evidence type="ECO:0000256" key="4">
    <source>
        <dbReference type="ARBA" id="ARBA00022989"/>
    </source>
</evidence>
<dbReference type="SUPFAM" id="SSF48652">
    <property type="entry name" value="Tetraspanin"/>
    <property type="match status" value="1"/>
</dbReference>
<evidence type="ECO:0000313" key="8">
    <source>
        <dbReference type="Proteomes" id="UP001195483"/>
    </source>
</evidence>
<accession>A0AAE0VVW0</accession>
<dbReference type="InterPro" id="IPR018499">
    <property type="entry name" value="Tetraspanin/Peripherin"/>
</dbReference>
<feature type="transmembrane region" description="Helical" evidence="6">
    <location>
        <begin position="57"/>
        <end position="84"/>
    </location>
</feature>
<dbReference type="InterPro" id="IPR000301">
    <property type="entry name" value="Tetraspanin_animals"/>
</dbReference>
<feature type="transmembrane region" description="Helical" evidence="6">
    <location>
        <begin position="12"/>
        <end position="37"/>
    </location>
</feature>
<evidence type="ECO:0000256" key="1">
    <source>
        <dbReference type="ARBA" id="ARBA00004141"/>
    </source>
</evidence>
<dbReference type="Proteomes" id="UP001195483">
    <property type="component" value="Unassembled WGS sequence"/>
</dbReference>
<keyword evidence="4 6" id="KW-1133">Transmembrane helix</keyword>
<comment type="caution">
    <text evidence="7">The sequence shown here is derived from an EMBL/GenBank/DDBJ whole genome shotgun (WGS) entry which is preliminary data.</text>
</comment>
<gene>
    <name evidence="7" type="ORF">CHS0354_005133</name>
</gene>
<dbReference type="CDD" id="cd03127">
    <property type="entry name" value="tetraspanin_LEL"/>
    <property type="match status" value="1"/>
</dbReference>
<evidence type="ECO:0000256" key="6">
    <source>
        <dbReference type="RuleBase" id="RU361218"/>
    </source>
</evidence>
<dbReference type="PANTHER" id="PTHR19282">
    <property type="entry name" value="TETRASPANIN"/>
    <property type="match status" value="1"/>
</dbReference>
<feature type="transmembrane region" description="Helical" evidence="6">
    <location>
        <begin position="91"/>
        <end position="114"/>
    </location>
</feature>
<dbReference type="EMBL" id="JAEAOA010000364">
    <property type="protein sequence ID" value="KAK3591914.1"/>
    <property type="molecule type" value="Genomic_DNA"/>
</dbReference>
<proteinExistence type="inferred from homology"/>